<name>A0A1F6H0D6_9PROT</name>
<reference evidence="1 2" key="1">
    <citation type="journal article" date="2016" name="Nat. Commun.">
        <title>Thousands of microbial genomes shed light on interconnected biogeochemical processes in an aquifer system.</title>
        <authorList>
            <person name="Anantharaman K."/>
            <person name="Brown C.T."/>
            <person name="Hug L.A."/>
            <person name="Sharon I."/>
            <person name="Castelle C.J."/>
            <person name="Probst A.J."/>
            <person name="Thomas B.C."/>
            <person name="Singh A."/>
            <person name="Wilkins M.J."/>
            <person name="Karaoz U."/>
            <person name="Brodie E.L."/>
            <person name="Williams K.H."/>
            <person name="Hubbard S.S."/>
            <person name="Banfield J.F."/>
        </authorList>
    </citation>
    <scope>NUCLEOTIDE SEQUENCE [LARGE SCALE GENOMIC DNA]</scope>
</reference>
<comment type="caution">
    <text evidence="1">The sequence shown here is derived from an EMBL/GenBank/DDBJ whole genome shotgun (WGS) entry which is preliminary data.</text>
</comment>
<gene>
    <name evidence="1" type="ORF">A2557_13605</name>
</gene>
<dbReference type="SUPFAM" id="SSF69635">
    <property type="entry name" value="Type III secretory system chaperone-like"/>
    <property type="match status" value="1"/>
</dbReference>
<organism evidence="1 2">
    <name type="scientific">Candidatus Lambdaproteobacteria bacterium RIFOXYD2_FULL_56_26</name>
    <dbReference type="NCBI Taxonomy" id="1817773"/>
    <lineage>
        <taxon>Bacteria</taxon>
        <taxon>Pseudomonadati</taxon>
        <taxon>Pseudomonadota</taxon>
        <taxon>Candidatus Lambdaproteobacteria</taxon>
    </lineage>
</organism>
<dbReference type="AlphaFoldDB" id="A0A1F6H0D6"/>
<accession>A0A1F6H0D6</accession>
<evidence type="ECO:0000313" key="2">
    <source>
        <dbReference type="Proteomes" id="UP000177583"/>
    </source>
</evidence>
<protein>
    <submittedName>
        <fullName evidence="1">Uncharacterized protein</fullName>
    </submittedName>
</protein>
<dbReference type="Proteomes" id="UP000177583">
    <property type="component" value="Unassembled WGS sequence"/>
</dbReference>
<proteinExistence type="predicted"/>
<evidence type="ECO:0000313" key="1">
    <source>
        <dbReference type="EMBL" id="OGH03781.1"/>
    </source>
</evidence>
<sequence length="152" mass="17808">MAVNPLDQAYKPTQDPKLLKQLEEWILLVLEGHKDLVEKIQPHIWRLEQPGYKLLLVVTHLLVLFDVPMFVQLPKDKNGLFEELLSLNSHHVKNAKLCLVKGQVHLRIVCEHKELNQGSFEAYLAELKDLFPLLFERLVKRFYPDGYDEEEV</sequence>
<dbReference type="EMBL" id="MFNF01000012">
    <property type="protein sequence ID" value="OGH03781.1"/>
    <property type="molecule type" value="Genomic_DNA"/>
</dbReference>